<dbReference type="EMBL" id="CP060828">
    <property type="protein sequence ID" value="QNP68868.1"/>
    <property type="molecule type" value="Genomic_DNA"/>
</dbReference>
<dbReference type="PANTHER" id="PTHR12526:SF510">
    <property type="entry name" value="D-INOSITOL 3-PHOSPHATE GLYCOSYLTRANSFERASE"/>
    <property type="match status" value="1"/>
</dbReference>
<accession>A0A7H0I7V2</accession>
<evidence type="ECO:0000256" key="3">
    <source>
        <dbReference type="ARBA" id="ARBA00022679"/>
    </source>
</evidence>
<keyword evidence="2" id="KW-0328">Glycosyltransferase</keyword>
<keyword evidence="7" id="KW-1185">Reference proteome</keyword>
<reference evidence="6 7" key="1">
    <citation type="submission" date="2020-08" db="EMBL/GenBank/DDBJ databases">
        <title>A novel species.</title>
        <authorList>
            <person name="Gao J."/>
        </authorList>
    </citation>
    <scope>NUCLEOTIDE SEQUENCE [LARGE SCALE GENOMIC DNA]</scope>
    <source>
        <strain evidence="6 7">CRXT-G-22</strain>
    </source>
</reference>
<feature type="domain" description="Glycosyltransferase subfamily 4-like N-terminal" evidence="5">
    <location>
        <begin position="22"/>
        <end position="204"/>
    </location>
</feature>
<dbReference type="Pfam" id="PF13439">
    <property type="entry name" value="Glyco_transf_4"/>
    <property type="match status" value="1"/>
</dbReference>
<evidence type="ECO:0000259" key="4">
    <source>
        <dbReference type="Pfam" id="PF00534"/>
    </source>
</evidence>
<sequence>MRVLMISDHADPLALPGSNFHGGQNVYVRQLATRLAASGCHVDVATRADAPDFPAWQPIAEGAQVVRVEAGPRAPMPRDRFGSVLDAFSRGVDDLCEQRGGYDVVHSHYWFSGVAALGLAARHGLPVVHSHHSIGAVRRQSLDTHQPVTTSPELFDERHQQECRIGREAAAVVANCPAEAADMQHLLGTPAEAVHLVPPGVDTAVLRPFDQTAARERLGLPLGVPLVLFVGRLEARKGCLDLVKAFARVSVVLPHARLVVVGGTAHETQVVRDLAAQLGFGDRTEFRGSVSHELTPLYYSAADVTAVPSHYEPFGLVAIESMACATPVVATRVGGLAWSVVDGRCGALVPAREPISLACGLLDVLTAGRDRYRRSCLDQVAQHFTVDLWSRGILDVYRAVSSPVTT</sequence>
<dbReference type="Gene3D" id="3.40.50.2000">
    <property type="entry name" value="Glycogen Phosphorylase B"/>
    <property type="match status" value="2"/>
</dbReference>
<dbReference type="Pfam" id="PF00534">
    <property type="entry name" value="Glycos_transf_1"/>
    <property type="match status" value="1"/>
</dbReference>
<dbReference type="RefSeq" id="WP_187745907.1">
    <property type="nucleotide sequence ID" value="NZ_CP060828.1"/>
</dbReference>
<dbReference type="InterPro" id="IPR028098">
    <property type="entry name" value="Glyco_trans_4-like_N"/>
</dbReference>
<gene>
    <name evidence="6" type="ORF">IAG44_04980</name>
</gene>
<organism evidence="6 7">
    <name type="scientific">Streptomyces roseirectus</name>
    <dbReference type="NCBI Taxonomy" id="2768066"/>
    <lineage>
        <taxon>Bacteria</taxon>
        <taxon>Bacillati</taxon>
        <taxon>Actinomycetota</taxon>
        <taxon>Actinomycetes</taxon>
        <taxon>Kitasatosporales</taxon>
        <taxon>Streptomycetaceae</taxon>
        <taxon>Streptomyces</taxon>
    </lineage>
</organism>
<dbReference type="SUPFAM" id="SSF53756">
    <property type="entry name" value="UDP-Glycosyltransferase/glycogen phosphorylase"/>
    <property type="match status" value="1"/>
</dbReference>
<protein>
    <recommendedName>
        <fullName evidence="1">D-inositol 3-phosphate glycosyltransferase</fullName>
    </recommendedName>
</protein>
<keyword evidence="3 6" id="KW-0808">Transferase</keyword>
<evidence type="ECO:0000256" key="2">
    <source>
        <dbReference type="ARBA" id="ARBA00022676"/>
    </source>
</evidence>
<dbReference type="PANTHER" id="PTHR12526">
    <property type="entry name" value="GLYCOSYLTRANSFERASE"/>
    <property type="match status" value="1"/>
</dbReference>
<evidence type="ECO:0000259" key="5">
    <source>
        <dbReference type="Pfam" id="PF13439"/>
    </source>
</evidence>
<evidence type="ECO:0000256" key="1">
    <source>
        <dbReference type="ARBA" id="ARBA00021292"/>
    </source>
</evidence>
<evidence type="ECO:0000313" key="7">
    <source>
        <dbReference type="Proteomes" id="UP000516052"/>
    </source>
</evidence>
<evidence type="ECO:0000313" key="6">
    <source>
        <dbReference type="EMBL" id="QNP68868.1"/>
    </source>
</evidence>
<feature type="domain" description="Glycosyl transferase family 1" evidence="4">
    <location>
        <begin position="211"/>
        <end position="368"/>
    </location>
</feature>
<dbReference type="AlphaFoldDB" id="A0A7H0I7V2"/>
<dbReference type="KEGG" id="sroi:IAG44_04980"/>
<name>A0A7H0I7V2_9ACTN</name>
<proteinExistence type="predicted"/>
<dbReference type="Proteomes" id="UP000516052">
    <property type="component" value="Chromosome"/>
</dbReference>
<dbReference type="GO" id="GO:0016757">
    <property type="term" value="F:glycosyltransferase activity"/>
    <property type="evidence" value="ECO:0007669"/>
    <property type="project" value="UniProtKB-KW"/>
</dbReference>
<dbReference type="InterPro" id="IPR001296">
    <property type="entry name" value="Glyco_trans_1"/>
</dbReference>